<feature type="compositionally biased region" description="Acidic residues" evidence="1">
    <location>
        <begin position="438"/>
        <end position="451"/>
    </location>
</feature>
<accession>A0A6A6XQN5</accession>
<evidence type="ECO:0000313" key="3">
    <source>
        <dbReference type="Proteomes" id="UP000799757"/>
    </source>
</evidence>
<proteinExistence type="predicted"/>
<keyword evidence="3" id="KW-1185">Reference proteome</keyword>
<reference evidence="2" key="1">
    <citation type="journal article" date="2020" name="Stud. Mycol.">
        <title>101 Dothideomycetes genomes: a test case for predicting lifestyles and emergence of pathogens.</title>
        <authorList>
            <person name="Haridas S."/>
            <person name="Albert R."/>
            <person name="Binder M."/>
            <person name="Bloem J."/>
            <person name="Labutti K."/>
            <person name="Salamov A."/>
            <person name="Andreopoulos B."/>
            <person name="Baker S."/>
            <person name="Barry K."/>
            <person name="Bills G."/>
            <person name="Bluhm B."/>
            <person name="Cannon C."/>
            <person name="Castanera R."/>
            <person name="Culley D."/>
            <person name="Daum C."/>
            <person name="Ezra D."/>
            <person name="Gonzalez J."/>
            <person name="Henrissat B."/>
            <person name="Kuo A."/>
            <person name="Liang C."/>
            <person name="Lipzen A."/>
            <person name="Lutzoni F."/>
            <person name="Magnuson J."/>
            <person name="Mondo S."/>
            <person name="Nolan M."/>
            <person name="Ohm R."/>
            <person name="Pangilinan J."/>
            <person name="Park H.-J."/>
            <person name="Ramirez L."/>
            <person name="Alfaro M."/>
            <person name="Sun H."/>
            <person name="Tritt A."/>
            <person name="Yoshinaga Y."/>
            <person name="Zwiers L.-H."/>
            <person name="Turgeon B."/>
            <person name="Goodwin S."/>
            <person name="Spatafora J."/>
            <person name="Crous P."/>
            <person name="Grigoriev I."/>
        </authorList>
    </citation>
    <scope>NUCLEOTIDE SEQUENCE</scope>
    <source>
        <strain evidence="2">CBS 109.77</strain>
    </source>
</reference>
<feature type="region of interest" description="Disordered" evidence="1">
    <location>
        <begin position="528"/>
        <end position="547"/>
    </location>
</feature>
<feature type="region of interest" description="Disordered" evidence="1">
    <location>
        <begin position="610"/>
        <end position="637"/>
    </location>
</feature>
<feature type="compositionally biased region" description="Basic residues" evidence="1">
    <location>
        <begin position="612"/>
        <end position="629"/>
    </location>
</feature>
<dbReference type="OrthoDB" id="1923159at2759"/>
<feature type="region of interest" description="Disordered" evidence="1">
    <location>
        <begin position="338"/>
        <end position="504"/>
    </location>
</feature>
<evidence type="ECO:0000256" key="1">
    <source>
        <dbReference type="SAM" id="MobiDB-lite"/>
    </source>
</evidence>
<feature type="non-terminal residue" evidence="2">
    <location>
        <position position="1"/>
    </location>
</feature>
<dbReference type="EMBL" id="MU001783">
    <property type="protein sequence ID" value="KAF2798463.1"/>
    <property type="molecule type" value="Genomic_DNA"/>
</dbReference>
<dbReference type="AlphaFoldDB" id="A0A6A6XQN5"/>
<feature type="compositionally biased region" description="Polar residues" evidence="1">
    <location>
        <begin position="182"/>
        <end position="195"/>
    </location>
</feature>
<sequence>FSPEEEASINALVNDSDFEILPRPLASTHILDPLRRATPTIPPGFSIPAVPALPALPAIPKSLIDQPPWPVSRNAPSSINPVIPVLPTTPKRVAPPVKTIRENQVSEATDLRTANKTEPAAPTTTKPEIPVQAGRKISSAKSQLVSEAKNKADEVPLAGQKANQTVPGSPAKVTPKGKTTSRKSYGTVASDSSPQKAVKDMVTPKATPALSKRQHPGKLDITAATKLTEAEQSPGAYSTRTDGQSRSVRGVSLTSTNSTPASPAAISTGSPVKRSTAPRTLRVLPTPKTEMLPTPPVVPATSLPHVPTVDKLRSRQASIASLNQPGTPASEAISDTASITSTSMSRANSPPPMGGRIGSAPVRKKTKSQAKKERQEKARQIAEEQTITIDEHEKSDAEAVQAPIIGRKKKAKKPASKPKATTVAPKSVPSSPKPAKVEEEEEEEEEEDEELEIRAIPDSSSMKANAGKTSSSSPRKAQHSPHFEWTSAPKQAKEKPQPTAQSIIADLQRTGDLLVSTLEFFKPLSTSLAHASRTSQAGNTETTPPDLKIHFSEADLDALAKKKPVRLNGQDGKSDSRTLITPQGKFFWGLTQELEEKALELEKHIEELKGSARFRPRKQTPHAHTTRNRPTHEQSKDMLPAIATALKEAGTKLSKSASSPSSQHMPKLDSASTLLGSTSLPLPPVQIPNDGHQSSPPPQPQAPADAIAYLNQFVLPKIDYPPPNVTRSELTAVGGPPGAGAGCMAVNVNKIAKAAKAVADGSVLGSELGGMGVMAADLLGGVVVQGLEALVGAGLGFHSNQELSVDGQGNITLGDSGLDVQGLVNAIETGGGLGGFANTMLGAGRRGRRSVLSVDEAEQAMLAAKKDHEALEKKLAGTMKRNKKLVSGTGRM</sequence>
<feature type="region of interest" description="Disordered" evidence="1">
    <location>
        <begin position="650"/>
        <end position="703"/>
    </location>
</feature>
<evidence type="ECO:0000313" key="2">
    <source>
        <dbReference type="EMBL" id="KAF2798463.1"/>
    </source>
</evidence>
<gene>
    <name evidence="2" type="ORF">K505DRAFT_233277</name>
</gene>
<feature type="compositionally biased region" description="Polar residues" evidence="1">
    <location>
        <begin position="458"/>
        <end position="475"/>
    </location>
</feature>
<protein>
    <submittedName>
        <fullName evidence="2">Uncharacterized protein</fullName>
    </submittedName>
</protein>
<name>A0A6A6XQN5_9PLEO</name>
<feature type="region of interest" description="Disordered" evidence="1">
    <location>
        <begin position="147"/>
        <end position="305"/>
    </location>
</feature>
<organism evidence="2 3">
    <name type="scientific">Melanomma pulvis-pyrius CBS 109.77</name>
    <dbReference type="NCBI Taxonomy" id="1314802"/>
    <lineage>
        <taxon>Eukaryota</taxon>
        <taxon>Fungi</taxon>
        <taxon>Dikarya</taxon>
        <taxon>Ascomycota</taxon>
        <taxon>Pezizomycotina</taxon>
        <taxon>Dothideomycetes</taxon>
        <taxon>Pleosporomycetidae</taxon>
        <taxon>Pleosporales</taxon>
        <taxon>Melanommataceae</taxon>
        <taxon>Melanomma</taxon>
    </lineage>
</organism>
<feature type="compositionally biased region" description="Low complexity" evidence="1">
    <location>
        <begin position="670"/>
        <end position="680"/>
    </location>
</feature>
<dbReference type="Proteomes" id="UP000799757">
    <property type="component" value="Unassembled WGS sequence"/>
</dbReference>
<feature type="compositionally biased region" description="Polar residues" evidence="1">
    <location>
        <begin position="235"/>
        <end position="270"/>
    </location>
</feature>
<feature type="compositionally biased region" description="Basic residues" evidence="1">
    <location>
        <begin position="406"/>
        <end position="416"/>
    </location>
</feature>
<feature type="compositionally biased region" description="Polar residues" evidence="1">
    <location>
        <begin position="528"/>
        <end position="543"/>
    </location>
</feature>
<feature type="compositionally biased region" description="Low complexity" evidence="1">
    <location>
        <begin position="417"/>
        <end position="434"/>
    </location>
</feature>
<feature type="compositionally biased region" description="Basic and acidic residues" evidence="1">
    <location>
        <begin position="370"/>
        <end position="382"/>
    </location>
</feature>